<dbReference type="InterPro" id="IPR004488">
    <property type="entry name" value="Mg/Co-transport_prot_CorA"/>
</dbReference>
<evidence type="ECO:0000256" key="4">
    <source>
        <dbReference type="ARBA" id="ARBA00022475"/>
    </source>
</evidence>
<comment type="subcellular location">
    <subcellularLocation>
        <location evidence="1">Cell membrane</location>
        <topology evidence="1">Multi-pass membrane protein</topology>
    </subcellularLocation>
    <subcellularLocation>
        <location evidence="8">Membrane</location>
        <topology evidence="8">Multi-pass membrane protein</topology>
    </subcellularLocation>
</comment>
<dbReference type="InterPro" id="IPR002523">
    <property type="entry name" value="MgTranspt_CorA/ZnTranspt_ZntB"/>
</dbReference>
<dbReference type="NCBIfam" id="TIGR00383">
    <property type="entry name" value="corA"/>
    <property type="match status" value="1"/>
</dbReference>
<organism evidence="10 11">
    <name type="scientific">Roseovarius litoreus</name>
    <dbReference type="NCBI Taxonomy" id="1155722"/>
    <lineage>
        <taxon>Bacteria</taxon>
        <taxon>Pseudomonadati</taxon>
        <taxon>Pseudomonadota</taxon>
        <taxon>Alphaproteobacteria</taxon>
        <taxon>Rhodobacterales</taxon>
        <taxon>Roseobacteraceae</taxon>
        <taxon>Roseovarius</taxon>
    </lineage>
</organism>
<keyword evidence="3 8" id="KW-0813">Transport</keyword>
<dbReference type="FunFam" id="1.20.58.340:FF:000012">
    <property type="entry name" value="Magnesium transport protein CorA"/>
    <property type="match status" value="1"/>
</dbReference>
<evidence type="ECO:0000313" key="10">
    <source>
        <dbReference type="EMBL" id="SHM16242.1"/>
    </source>
</evidence>
<evidence type="ECO:0000256" key="9">
    <source>
        <dbReference type="SAM" id="MobiDB-lite"/>
    </source>
</evidence>
<evidence type="ECO:0000256" key="6">
    <source>
        <dbReference type="ARBA" id="ARBA00022989"/>
    </source>
</evidence>
<dbReference type="GO" id="GO:0005886">
    <property type="term" value="C:plasma membrane"/>
    <property type="evidence" value="ECO:0007669"/>
    <property type="project" value="UniProtKB-SubCell"/>
</dbReference>
<evidence type="ECO:0000256" key="2">
    <source>
        <dbReference type="ARBA" id="ARBA00009765"/>
    </source>
</evidence>
<dbReference type="GO" id="GO:0015087">
    <property type="term" value="F:cobalt ion transmembrane transporter activity"/>
    <property type="evidence" value="ECO:0007669"/>
    <property type="project" value="UniProtKB-UniRule"/>
</dbReference>
<evidence type="ECO:0000313" key="11">
    <source>
        <dbReference type="Proteomes" id="UP000322545"/>
    </source>
</evidence>
<accession>A0A1M7GIK8</accession>
<dbReference type="Gene3D" id="1.20.58.340">
    <property type="entry name" value="Magnesium transport protein CorA, transmembrane region"/>
    <property type="match status" value="2"/>
</dbReference>
<proteinExistence type="inferred from homology"/>
<comment type="similarity">
    <text evidence="2 8">Belongs to the CorA metal ion transporter (MIT) (TC 1.A.35) family.</text>
</comment>
<feature type="transmembrane region" description="Helical" evidence="8">
    <location>
        <begin position="333"/>
        <end position="354"/>
    </location>
</feature>
<feature type="compositionally biased region" description="Basic residues" evidence="9">
    <location>
        <begin position="1"/>
        <end position="14"/>
    </location>
</feature>
<gene>
    <name evidence="8" type="primary">corA</name>
    <name evidence="10" type="ORF">SAMN05443432_10538</name>
</gene>
<sequence length="360" mass="41016">MTKRRPPINAKRRSPPGSVPGQLQIAHSAGKSKIRVMAFGPDALEERQVTDLNAILEMKRKFTTIWVDIVQFGDPDLISQIGDTFGLHSLALEDAVNTHQRPKVEEYDDHLFVVALMPGVDDPIHAEQVAFFIGAGYVITFQERPGDCFENVRDRLRRGTGRIRSMGSDYTAYALLDAIIDSYFPALEKMGDRLEALETRVIDDPAPENIADLHDMKRALLLLRRAIWPHRDVFNSLIRNEHPLISHETRPFLRDCYDHSVQLMDIVETYREMASGLVDMHISSVSMKLNEVMKVLTIVATIFIPLSFIASVYGMNFNRGISPWNMPELDWYLGYPFALLLMCASAAGLLWYIWKKGWLR</sequence>
<dbReference type="AlphaFoldDB" id="A0A1M7GIK8"/>
<keyword evidence="6 8" id="KW-1133">Transmembrane helix</keyword>
<dbReference type="RefSeq" id="WP_188129950.1">
    <property type="nucleotide sequence ID" value="NZ_FRCB01000005.1"/>
</dbReference>
<dbReference type="GO" id="GO:0015095">
    <property type="term" value="F:magnesium ion transmembrane transporter activity"/>
    <property type="evidence" value="ECO:0007669"/>
    <property type="project" value="UniProtKB-UniRule"/>
</dbReference>
<dbReference type="SUPFAM" id="SSF144083">
    <property type="entry name" value="Magnesium transport protein CorA, transmembrane region"/>
    <property type="match status" value="1"/>
</dbReference>
<dbReference type="GO" id="GO:0000287">
    <property type="term" value="F:magnesium ion binding"/>
    <property type="evidence" value="ECO:0007669"/>
    <property type="project" value="TreeGrafter"/>
</dbReference>
<comment type="function">
    <text evidence="8">Mediates influx of magnesium ions.</text>
</comment>
<dbReference type="GO" id="GO:0050897">
    <property type="term" value="F:cobalt ion binding"/>
    <property type="evidence" value="ECO:0007669"/>
    <property type="project" value="TreeGrafter"/>
</dbReference>
<feature type="region of interest" description="Disordered" evidence="9">
    <location>
        <begin position="1"/>
        <end position="22"/>
    </location>
</feature>
<evidence type="ECO:0000256" key="1">
    <source>
        <dbReference type="ARBA" id="ARBA00004651"/>
    </source>
</evidence>
<dbReference type="InterPro" id="IPR045861">
    <property type="entry name" value="CorA_cytoplasmic_dom"/>
</dbReference>
<evidence type="ECO:0000256" key="8">
    <source>
        <dbReference type="RuleBase" id="RU362010"/>
    </source>
</evidence>
<keyword evidence="11" id="KW-1185">Reference proteome</keyword>
<keyword evidence="4 8" id="KW-1003">Cell membrane</keyword>
<keyword evidence="8" id="KW-0406">Ion transport</keyword>
<evidence type="ECO:0000256" key="7">
    <source>
        <dbReference type="ARBA" id="ARBA00023136"/>
    </source>
</evidence>
<dbReference type="Pfam" id="PF01544">
    <property type="entry name" value="CorA"/>
    <property type="match status" value="1"/>
</dbReference>
<keyword evidence="8" id="KW-0460">Magnesium</keyword>
<name>A0A1M7GIK8_9RHOB</name>
<reference evidence="10 11" key="1">
    <citation type="submission" date="2016-11" db="EMBL/GenBank/DDBJ databases">
        <authorList>
            <person name="Varghese N."/>
            <person name="Submissions S."/>
        </authorList>
    </citation>
    <scope>NUCLEOTIDE SEQUENCE [LARGE SCALE GENOMIC DNA]</scope>
    <source>
        <strain evidence="10 11">DSM 28249</strain>
    </source>
</reference>
<protein>
    <recommendedName>
        <fullName evidence="8">Magnesium transport protein CorA</fullName>
    </recommendedName>
</protein>
<dbReference type="InterPro" id="IPR045863">
    <property type="entry name" value="CorA_TM1_TM2"/>
</dbReference>
<dbReference type="CDD" id="cd12828">
    <property type="entry name" value="TmCorA-like_1"/>
    <property type="match status" value="1"/>
</dbReference>
<dbReference type="Gene3D" id="3.30.460.20">
    <property type="entry name" value="CorA soluble domain-like"/>
    <property type="match status" value="1"/>
</dbReference>
<dbReference type="PANTHER" id="PTHR46494:SF1">
    <property type="entry name" value="CORA FAMILY METAL ION TRANSPORTER (EUROFUNG)"/>
    <property type="match status" value="1"/>
</dbReference>
<keyword evidence="7 8" id="KW-0472">Membrane</keyword>
<evidence type="ECO:0000256" key="5">
    <source>
        <dbReference type="ARBA" id="ARBA00022692"/>
    </source>
</evidence>
<dbReference type="Proteomes" id="UP000322545">
    <property type="component" value="Unassembled WGS sequence"/>
</dbReference>
<keyword evidence="5 8" id="KW-0812">Transmembrane</keyword>
<dbReference type="SUPFAM" id="SSF143865">
    <property type="entry name" value="CorA soluble domain-like"/>
    <property type="match status" value="1"/>
</dbReference>
<dbReference type="EMBL" id="FRCB01000005">
    <property type="protein sequence ID" value="SHM16242.1"/>
    <property type="molecule type" value="Genomic_DNA"/>
</dbReference>
<evidence type="ECO:0000256" key="3">
    <source>
        <dbReference type="ARBA" id="ARBA00022448"/>
    </source>
</evidence>
<dbReference type="PANTHER" id="PTHR46494">
    <property type="entry name" value="CORA FAMILY METAL ION TRANSPORTER (EUROFUNG)"/>
    <property type="match status" value="1"/>
</dbReference>
<feature type="transmembrane region" description="Helical" evidence="8">
    <location>
        <begin position="295"/>
        <end position="313"/>
    </location>
</feature>